<accession>A0A2V3WAZ5</accession>
<gene>
    <name evidence="1" type="ORF">DFR56_102101</name>
</gene>
<dbReference type="EMBL" id="QJJQ01000002">
    <property type="protein sequence ID" value="PXW89325.1"/>
    <property type="molecule type" value="Genomic_DNA"/>
</dbReference>
<proteinExistence type="predicted"/>
<evidence type="ECO:0000313" key="2">
    <source>
        <dbReference type="Proteomes" id="UP000247978"/>
    </source>
</evidence>
<dbReference type="RefSeq" id="WP_110394060.1">
    <property type="nucleotide sequence ID" value="NZ_JADIJL010000013.1"/>
</dbReference>
<dbReference type="Proteomes" id="UP000247978">
    <property type="component" value="Unassembled WGS sequence"/>
</dbReference>
<name>A0A2V3WAZ5_9BACI</name>
<dbReference type="OrthoDB" id="2882689at2"/>
<dbReference type="AlphaFoldDB" id="A0A2V3WAZ5"/>
<evidence type="ECO:0000313" key="1">
    <source>
        <dbReference type="EMBL" id="PXW89325.1"/>
    </source>
</evidence>
<comment type="caution">
    <text evidence="1">The sequence shown here is derived from an EMBL/GenBank/DDBJ whole genome shotgun (WGS) entry which is preliminary data.</text>
</comment>
<keyword evidence="2" id="KW-1185">Reference proteome</keyword>
<reference evidence="1 2" key="1">
    <citation type="submission" date="2018-05" db="EMBL/GenBank/DDBJ databases">
        <title>Genomic Encyclopedia of Type Strains, Phase IV (KMG-IV): sequencing the most valuable type-strain genomes for metagenomic binning, comparative biology and taxonomic classification.</title>
        <authorList>
            <person name="Goeker M."/>
        </authorList>
    </citation>
    <scope>NUCLEOTIDE SEQUENCE [LARGE SCALE GENOMIC DNA]</scope>
    <source>
        <strain evidence="1 2">DSM 28556</strain>
    </source>
</reference>
<sequence>MYQFREVVLKNGFQERKVLAIDFDDPKLAIVSEFLMADANLLGGKIIEEIDQVLLGEEEYIESSGNRCVLKIKADETMITDLFEDMEDVNSLDSYHIDTKELRELILMWLEKLEEFRKENW</sequence>
<organism evidence="1 2">
    <name type="scientific">Pseudogracilibacillus auburnensis</name>
    <dbReference type="NCBI Taxonomy" id="1494959"/>
    <lineage>
        <taxon>Bacteria</taxon>
        <taxon>Bacillati</taxon>
        <taxon>Bacillota</taxon>
        <taxon>Bacilli</taxon>
        <taxon>Bacillales</taxon>
        <taxon>Bacillaceae</taxon>
        <taxon>Pseudogracilibacillus</taxon>
    </lineage>
</organism>
<protein>
    <submittedName>
        <fullName evidence="1">Uncharacterized protein</fullName>
    </submittedName>
</protein>